<feature type="transmembrane region" description="Helical" evidence="12">
    <location>
        <begin position="109"/>
        <end position="128"/>
    </location>
</feature>
<dbReference type="GO" id="GO:0009881">
    <property type="term" value="F:photoreceptor activity"/>
    <property type="evidence" value="ECO:0007669"/>
    <property type="project" value="UniProtKB-KW"/>
</dbReference>
<dbReference type="PROSITE" id="PS50262">
    <property type="entry name" value="G_PROTEIN_RECEP_F1_2"/>
    <property type="match status" value="1"/>
</dbReference>
<keyword evidence="15" id="KW-1185">Reference proteome</keyword>
<evidence type="ECO:0000256" key="4">
    <source>
        <dbReference type="ARBA" id="ARBA00022692"/>
    </source>
</evidence>
<keyword evidence="6 12" id="KW-1133">Transmembrane helix</keyword>
<feature type="transmembrane region" description="Helical" evidence="12">
    <location>
        <begin position="29"/>
        <end position="51"/>
    </location>
</feature>
<gene>
    <name evidence="14" type="ORF">PECUL_23A047146</name>
</gene>
<dbReference type="PROSITE" id="PS00238">
    <property type="entry name" value="OPSIN"/>
    <property type="match status" value="1"/>
</dbReference>
<dbReference type="SUPFAM" id="SSF81321">
    <property type="entry name" value="Family A G protein-coupled receptor-like"/>
    <property type="match status" value="1"/>
</dbReference>
<evidence type="ECO:0000256" key="9">
    <source>
        <dbReference type="ARBA" id="ARBA00023136"/>
    </source>
</evidence>
<dbReference type="InterPro" id="IPR027430">
    <property type="entry name" value="Retinal_BS"/>
</dbReference>
<evidence type="ECO:0000256" key="2">
    <source>
        <dbReference type="ARBA" id="ARBA00022543"/>
    </source>
</evidence>
<comment type="subcellular location">
    <subcellularLocation>
        <location evidence="1">Membrane</location>
        <topology evidence="1">Multi-pass membrane protein</topology>
    </subcellularLocation>
</comment>
<feature type="transmembrane region" description="Helical" evidence="12">
    <location>
        <begin position="149"/>
        <end position="169"/>
    </location>
</feature>
<feature type="transmembrane region" description="Helical" evidence="12">
    <location>
        <begin position="63"/>
        <end position="81"/>
    </location>
</feature>
<organism evidence="14 15">
    <name type="scientific">Pelobates cultripes</name>
    <name type="common">Western spadefoot toad</name>
    <dbReference type="NCBI Taxonomy" id="61616"/>
    <lineage>
        <taxon>Eukaryota</taxon>
        <taxon>Metazoa</taxon>
        <taxon>Chordata</taxon>
        <taxon>Craniata</taxon>
        <taxon>Vertebrata</taxon>
        <taxon>Euteleostomi</taxon>
        <taxon>Amphibia</taxon>
        <taxon>Batrachia</taxon>
        <taxon>Anura</taxon>
        <taxon>Pelobatoidea</taxon>
        <taxon>Pelobatidae</taxon>
        <taxon>Pelobates</taxon>
    </lineage>
</organism>
<dbReference type="PANTHER" id="PTHR24240">
    <property type="entry name" value="OPSIN"/>
    <property type="match status" value="1"/>
</dbReference>
<evidence type="ECO:0000256" key="11">
    <source>
        <dbReference type="ARBA" id="ARBA00023224"/>
    </source>
</evidence>
<protein>
    <submittedName>
        <fullName evidence="14">Opsin-5-like</fullName>
    </submittedName>
</protein>
<evidence type="ECO:0000256" key="5">
    <source>
        <dbReference type="ARBA" id="ARBA00022925"/>
    </source>
</evidence>
<evidence type="ECO:0000256" key="1">
    <source>
        <dbReference type="ARBA" id="ARBA00004141"/>
    </source>
</evidence>
<evidence type="ECO:0000256" key="10">
    <source>
        <dbReference type="ARBA" id="ARBA00023170"/>
    </source>
</evidence>
<evidence type="ECO:0000313" key="15">
    <source>
        <dbReference type="Proteomes" id="UP001295444"/>
    </source>
</evidence>
<dbReference type="PRINTS" id="PR00237">
    <property type="entry name" value="GPCRRHODOPSN"/>
</dbReference>
<dbReference type="GO" id="GO:0004930">
    <property type="term" value="F:G protein-coupled receptor activity"/>
    <property type="evidence" value="ECO:0007669"/>
    <property type="project" value="UniProtKB-KW"/>
</dbReference>
<feature type="transmembrane region" description="Helical" evidence="12">
    <location>
        <begin position="196"/>
        <end position="219"/>
    </location>
</feature>
<keyword evidence="3" id="KW-0716">Sensory transduction</keyword>
<dbReference type="EMBL" id="OW240924">
    <property type="protein sequence ID" value="CAH2328272.1"/>
    <property type="molecule type" value="Genomic_DNA"/>
</dbReference>
<keyword evidence="8" id="KW-0297">G-protein coupled receptor</keyword>
<evidence type="ECO:0000259" key="13">
    <source>
        <dbReference type="PROSITE" id="PS50262"/>
    </source>
</evidence>
<accession>A0AAD1TJ93</accession>
<keyword evidence="9 12" id="KW-0472">Membrane</keyword>
<feature type="domain" description="G-protein coupled receptors family 1 profile" evidence="13">
    <location>
        <begin position="43"/>
        <end position="300"/>
    </location>
</feature>
<keyword evidence="4 12" id="KW-0812">Transmembrane</keyword>
<evidence type="ECO:0000256" key="3">
    <source>
        <dbReference type="ARBA" id="ARBA00022606"/>
    </source>
</evidence>
<dbReference type="Proteomes" id="UP001295444">
    <property type="component" value="Chromosome 13"/>
</dbReference>
<evidence type="ECO:0000256" key="8">
    <source>
        <dbReference type="ARBA" id="ARBA00023040"/>
    </source>
</evidence>
<dbReference type="AlphaFoldDB" id="A0AAD1TJ93"/>
<keyword evidence="11" id="KW-0807">Transducer</keyword>
<keyword evidence="7" id="KW-0157">Chromophore</keyword>
<dbReference type="Pfam" id="PF00001">
    <property type="entry name" value="7tm_1"/>
    <property type="match status" value="1"/>
</dbReference>
<dbReference type="InterPro" id="IPR017452">
    <property type="entry name" value="GPCR_Rhodpsn_7TM"/>
</dbReference>
<dbReference type="Gene3D" id="1.20.1070.10">
    <property type="entry name" value="Rhodopsin 7-helix transmembrane proteins"/>
    <property type="match status" value="1"/>
</dbReference>
<evidence type="ECO:0000313" key="14">
    <source>
        <dbReference type="EMBL" id="CAH2328272.1"/>
    </source>
</evidence>
<dbReference type="GO" id="GO:0016020">
    <property type="term" value="C:membrane"/>
    <property type="evidence" value="ECO:0007669"/>
    <property type="project" value="UniProtKB-SubCell"/>
</dbReference>
<evidence type="ECO:0000256" key="7">
    <source>
        <dbReference type="ARBA" id="ARBA00022991"/>
    </source>
</evidence>
<dbReference type="InterPro" id="IPR050125">
    <property type="entry name" value="GPCR_opsins"/>
</dbReference>
<keyword evidence="10" id="KW-0675">Receptor</keyword>
<name>A0AAD1TJ93_PELCU</name>
<feature type="transmembrane region" description="Helical" evidence="12">
    <location>
        <begin position="283"/>
        <end position="303"/>
    </location>
</feature>
<sequence>MDAVLMDSSFPLVNNSTGARVSEDGETVIGTYLLLLGWLSWLGNGAVICILCNHHRSLDPHDLLTFNLAVSDAGISIFGYSRGIVELFHGLGKDGFLVTSLWTCKVDGFLILMFGLISISTLTAISLLRYIKGCQPHHAHKVDKQKVRVALIFIWISAAIWSGFPLLGFGSFTERKYGTCEIDWTQATSSMSYKCYVIGIFVWGFFIPVSIMVFCYVSIIRTVHASHRNSRGGDISHHQLTMERAITRVSFVICTAFLLAWSPYAVISMWSACGYQVPAHTNVVATLLAKSASFYNPIIYLGLSPRFRQEFHTLLCCCCPKKRGKSLNCDQSIAGCESNTKQWVDPQYLQTDEKNLQTNRSLEVGLEMSNQGAPSTEDVILNEKSLEESTKVNNVQIRDVDLKT</sequence>
<evidence type="ECO:0000256" key="12">
    <source>
        <dbReference type="SAM" id="Phobius"/>
    </source>
</evidence>
<feature type="transmembrane region" description="Helical" evidence="12">
    <location>
        <begin position="249"/>
        <end position="271"/>
    </location>
</feature>
<dbReference type="GO" id="GO:0007602">
    <property type="term" value="P:phototransduction"/>
    <property type="evidence" value="ECO:0007669"/>
    <property type="project" value="UniProtKB-KW"/>
</dbReference>
<reference evidence="14" key="1">
    <citation type="submission" date="2022-03" db="EMBL/GenBank/DDBJ databases">
        <authorList>
            <person name="Alioto T."/>
            <person name="Alioto T."/>
            <person name="Gomez Garrido J."/>
        </authorList>
    </citation>
    <scope>NUCLEOTIDE SEQUENCE</scope>
</reference>
<proteinExistence type="predicted"/>
<keyword evidence="2" id="KW-0600">Photoreceptor protein</keyword>
<keyword evidence="5" id="KW-0681">Retinal protein</keyword>
<dbReference type="InterPro" id="IPR000276">
    <property type="entry name" value="GPCR_Rhodpsn"/>
</dbReference>
<evidence type="ECO:0000256" key="6">
    <source>
        <dbReference type="ARBA" id="ARBA00022989"/>
    </source>
</evidence>